<evidence type="ECO:0008006" key="4">
    <source>
        <dbReference type="Google" id="ProtNLM"/>
    </source>
</evidence>
<gene>
    <name evidence="2" type="ORF">C8P70_1345</name>
</gene>
<keyword evidence="1" id="KW-0732">Signal</keyword>
<dbReference type="EMBL" id="SOAG01000034">
    <property type="protein sequence ID" value="TDS51833.1"/>
    <property type="molecule type" value="Genomic_DNA"/>
</dbReference>
<evidence type="ECO:0000313" key="3">
    <source>
        <dbReference type="Proteomes" id="UP000295215"/>
    </source>
</evidence>
<dbReference type="Pfam" id="PF11276">
    <property type="entry name" value="DUF3078"/>
    <property type="match status" value="1"/>
</dbReference>
<comment type="caution">
    <text evidence="2">The sequence shown here is derived from an EMBL/GenBank/DDBJ whole genome shotgun (WGS) entry which is preliminary data.</text>
</comment>
<organism evidence="2 3">
    <name type="scientific">Myroides indicus</name>
    <dbReference type="NCBI Taxonomy" id="1323422"/>
    <lineage>
        <taxon>Bacteria</taxon>
        <taxon>Pseudomonadati</taxon>
        <taxon>Bacteroidota</taxon>
        <taxon>Flavobacteriia</taxon>
        <taxon>Flavobacteriales</taxon>
        <taxon>Flavobacteriaceae</taxon>
        <taxon>Myroides</taxon>
    </lineage>
</organism>
<reference evidence="2 3" key="1">
    <citation type="submission" date="2019-03" db="EMBL/GenBank/DDBJ databases">
        <title>Genomic Encyclopedia of Archaeal and Bacterial Type Strains, Phase II (KMG-II): from individual species to whole genera.</title>
        <authorList>
            <person name="Goeker M."/>
        </authorList>
    </citation>
    <scope>NUCLEOTIDE SEQUENCE [LARGE SCALE GENOMIC DNA]</scope>
    <source>
        <strain evidence="2 3">DSM 28213</strain>
    </source>
</reference>
<dbReference type="AlphaFoldDB" id="A0A4R7EMS0"/>
<sequence length="288" mass="32984">MRKILLSLVALLASYSIYAQENQTQETEEATQTEEQGWTSGGNFAFLLNQSSFSNWQAGGDNNFSGNINVNYDLNYKKEDWTWDNKLQVSYGLTKIKGEDQKKTDDRLEINSLLGKKAAKNWYYSAFLNFKTQMDTGLDENGIKNSHFMSPAYLQIGPGMLWKKSDNLKVNIAPATSRFILVHDHFTEFGDAFGVEQGKTMKYQLGMAVNGYYKFNAMENVSVENILNLYSKYLEKPENVVIDYQLNVVMKINRFLSTNLTFQAVYDDLAYQGFQLREMVGLGINYNF</sequence>
<dbReference type="OrthoDB" id="1495718at2"/>
<feature type="signal peptide" evidence="1">
    <location>
        <begin position="1"/>
        <end position="19"/>
    </location>
</feature>
<keyword evidence="3" id="KW-1185">Reference proteome</keyword>
<dbReference type="RefSeq" id="WP_133713605.1">
    <property type="nucleotide sequence ID" value="NZ_SOAG01000034.1"/>
</dbReference>
<accession>A0A4R7EMS0</accession>
<dbReference type="Proteomes" id="UP000295215">
    <property type="component" value="Unassembled WGS sequence"/>
</dbReference>
<dbReference type="InterPro" id="IPR021428">
    <property type="entry name" value="DUF3078"/>
</dbReference>
<proteinExistence type="predicted"/>
<protein>
    <recommendedName>
        <fullName evidence="4">DUF3078 domain-containing protein</fullName>
    </recommendedName>
</protein>
<feature type="chain" id="PRO_5020296098" description="DUF3078 domain-containing protein" evidence="1">
    <location>
        <begin position="20"/>
        <end position="288"/>
    </location>
</feature>
<evidence type="ECO:0000313" key="2">
    <source>
        <dbReference type="EMBL" id="TDS51833.1"/>
    </source>
</evidence>
<evidence type="ECO:0000256" key="1">
    <source>
        <dbReference type="SAM" id="SignalP"/>
    </source>
</evidence>
<name>A0A4R7EMS0_9FLAO</name>